<organism evidence="3 4">
    <name type="scientific">Volvox reticuliferus</name>
    <dbReference type="NCBI Taxonomy" id="1737510"/>
    <lineage>
        <taxon>Eukaryota</taxon>
        <taxon>Viridiplantae</taxon>
        <taxon>Chlorophyta</taxon>
        <taxon>core chlorophytes</taxon>
        <taxon>Chlorophyceae</taxon>
        <taxon>CS clade</taxon>
        <taxon>Chlamydomonadales</taxon>
        <taxon>Volvocaceae</taxon>
        <taxon>Volvox</taxon>
    </lineage>
</organism>
<evidence type="ECO:0000313" key="2">
    <source>
        <dbReference type="EMBL" id="GIL93216.1"/>
    </source>
</evidence>
<proteinExistence type="predicted"/>
<evidence type="ECO:0000313" key="4">
    <source>
        <dbReference type="Proteomes" id="UP000722791"/>
    </source>
</evidence>
<dbReference type="OrthoDB" id="8942143at2759"/>
<dbReference type="Proteomes" id="UP000722791">
    <property type="component" value="Unassembled WGS sequence"/>
</dbReference>
<dbReference type="EMBL" id="BNCQ01000014">
    <property type="protein sequence ID" value="GIM03414.1"/>
    <property type="molecule type" value="Genomic_DNA"/>
</dbReference>
<comment type="caution">
    <text evidence="3">The sequence shown here is derived from an EMBL/GenBank/DDBJ whole genome shotgun (WGS) entry which is preliminary data.</text>
</comment>
<dbReference type="Proteomes" id="UP000747110">
    <property type="component" value="Unassembled WGS sequence"/>
</dbReference>
<dbReference type="EMBL" id="BNCP01000090">
    <property type="protein sequence ID" value="GIL93216.1"/>
    <property type="molecule type" value="Genomic_DNA"/>
</dbReference>
<evidence type="ECO:0000256" key="1">
    <source>
        <dbReference type="SAM" id="MobiDB-lite"/>
    </source>
</evidence>
<name>A0A8J4GB22_9CHLO</name>
<dbReference type="AlphaFoldDB" id="A0A8J4GB22"/>
<protein>
    <submittedName>
        <fullName evidence="3">Uncharacterized protein</fullName>
    </submittedName>
</protein>
<evidence type="ECO:0000313" key="3">
    <source>
        <dbReference type="EMBL" id="GIM03414.1"/>
    </source>
</evidence>
<reference evidence="3" key="1">
    <citation type="journal article" date="2021" name="Proc. Natl. Acad. Sci. U.S.A.">
        <title>Three genomes in the algal genus Volvox reveal the fate of a haploid sex-determining region after a transition to homothallism.</title>
        <authorList>
            <person name="Yamamoto K."/>
            <person name="Hamaji T."/>
            <person name="Kawai-Toyooka H."/>
            <person name="Matsuzaki R."/>
            <person name="Takahashi F."/>
            <person name="Nishimura Y."/>
            <person name="Kawachi M."/>
            <person name="Noguchi H."/>
            <person name="Minakuchi Y."/>
            <person name="Umen J.G."/>
            <person name="Toyoda A."/>
            <person name="Nozaki H."/>
        </authorList>
    </citation>
    <scope>NUCLEOTIDE SEQUENCE</scope>
    <source>
        <strain evidence="3">NIES-3785</strain>
        <strain evidence="2">NIES-3786</strain>
    </source>
</reference>
<gene>
    <name evidence="2" type="ORF">Vretifemale_20647</name>
    <name evidence="3" type="ORF">Vretimale_8145</name>
</gene>
<evidence type="ECO:0000313" key="5">
    <source>
        <dbReference type="Proteomes" id="UP000747110"/>
    </source>
</evidence>
<keyword evidence="5" id="KW-1185">Reference proteome</keyword>
<sequence>MKRTIGFKIPKYDRSKKLKKEQDRKAQAAPATWSGLVPSRDAGGRFVRVRQRVDDNTERLAEDGWMDMDVDVAAPDAHVDAGVLADVKKQPNNGPDHKDVARYYLLHHGAANDVRERYLAAQRHVLKESVAAADSAWAGICSMCGSDGSASGALSCPVIIITWDQPILVEVPIHYCGTCRAQYAIKPTAVDCLPDTKPAWDLPLRRDQNAVVWWHQALLQQVDLESSYTRHVNADRFCAAMQANWKQNNVDPPNRLALSTLRKRLRSAWMTYHYLQALEDGYPEGIPGSPAGVLKPCPCCGGSEICRPQATAETSTGRAAVAVAALGERNSPSSGGRPGMTPAIAATGAEAAAGEHGPRVLDAAAADARTPTRAGHVTETEATMASAPVDGSSGMAPAMAAAEVDGAVAAASQVGSGSGLLPAMAMSTAAAAASGEHRKGRAAG</sequence>
<feature type="region of interest" description="Disordered" evidence="1">
    <location>
        <begin position="1"/>
        <end position="35"/>
    </location>
</feature>
<feature type="compositionally biased region" description="Basic and acidic residues" evidence="1">
    <location>
        <begin position="10"/>
        <end position="26"/>
    </location>
</feature>
<accession>A0A8J4GB22</accession>